<organism evidence="1 2">
    <name type="scientific">Brassica napus</name>
    <name type="common">Rape</name>
    <dbReference type="NCBI Taxonomy" id="3708"/>
    <lineage>
        <taxon>Eukaryota</taxon>
        <taxon>Viridiplantae</taxon>
        <taxon>Streptophyta</taxon>
        <taxon>Embryophyta</taxon>
        <taxon>Tracheophyta</taxon>
        <taxon>Spermatophyta</taxon>
        <taxon>Magnoliopsida</taxon>
        <taxon>eudicotyledons</taxon>
        <taxon>Gunneridae</taxon>
        <taxon>Pentapetalae</taxon>
        <taxon>rosids</taxon>
        <taxon>malvids</taxon>
        <taxon>Brassicales</taxon>
        <taxon>Brassicaceae</taxon>
        <taxon>Brassiceae</taxon>
        <taxon>Brassica</taxon>
    </lineage>
</organism>
<evidence type="ECO:0000313" key="1">
    <source>
        <dbReference type="EMBL" id="KAH0890968.1"/>
    </source>
</evidence>
<protein>
    <submittedName>
        <fullName evidence="1">Uncharacterized protein</fullName>
    </submittedName>
</protein>
<reference evidence="1 2" key="1">
    <citation type="submission" date="2021-05" db="EMBL/GenBank/DDBJ databases">
        <title>Genome Assembly of Synthetic Allotetraploid Brassica napus Reveals Homoeologous Exchanges between Subgenomes.</title>
        <authorList>
            <person name="Davis J.T."/>
        </authorList>
    </citation>
    <scope>NUCLEOTIDE SEQUENCE [LARGE SCALE GENOMIC DNA]</scope>
    <source>
        <strain evidence="2">cv. Da-Ae</strain>
        <tissue evidence="1">Seedling</tissue>
    </source>
</reference>
<name>A0ABQ8AEZ4_BRANA</name>
<proteinExistence type="predicted"/>
<dbReference type="EMBL" id="JAGKQM010000013">
    <property type="protein sequence ID" value="KAH0890968.1"/>
    <property type="molecule type" value="Genomic_DNA"/>
</dbReference>
<dbReference type="Proteomes" id="UP000824890">
    <property type="component" value="Unassembled WGS sequence"/>
</dbReference>
<gene>
    <name evidence="1" type="ORF">HID58_053397</name>
</gene>
<keyword evidence="2" id="KW-1185">Reference proteome</keyword>
<sequence>MKPLCSSKNGEEVLLELDGDMLLYNFENGASRYLGIRGVKLSDGFEADAYVESLISPNSYGVL</sequence>
<accession>A0ABQ8AEZ4</accession>
<comment type="caution">
    <text evidence="1">The sequence shown here is derived from an EMBL/GenBank/DDBJ whole genome shotgun (WGS) entry which is preliminary data.</text>
</comment>
<evidence type="ECO:0000313" key="2">
    <source>
        <dbReference type="Proteomes" id="UP000824890"/>
    </source>
</evidence>